<dbReference type="AlphaFoldDB" id="A0A9D1G7L9"/>
<evidence type="ECO:0000313" key="2">
    <source>
        <dbReference type="Proteomes" id="UP000886893"/>
    </source>
</evidence>
<reference evidence="1" key="2">
    <citation type="journal article" date="2021" name="PeerJ">
        <title>Extensive microbial diversity within the chicken gut microbiome revealed by metagenomics and culture.</title>
        <authorList>
            <person name="Gilroy R."/>
            <person name="Ravi A."/>
            <person name="Getino M."/>
            <person name="Pursley I."/>
            <person name="Horton D.L."/>
            <person name="Alikhan N.F."/>
            <person name="Baker D."/>
            <person name="Gharbi K."/>
            <person name="Hall N."/>
            <person name="Watson M."/>
            <person name="Adriaenssens E.M."/>
            <person name="Foster-Nyarko E."/>
            <person name="Jarju S."/>
            <person name="Secka A."/>
            <person name="Antonio M."/>
            <person name="Oren A."/>
            <person name="Chaudhuri R.R."/>
            <person name="La Ragione R."/>
            <person name="Hildebrand F."/>
            <person name="Pallen M.J."/>
        </authorList>
    </citation>
    <scope>NUCLEOTIDE SEQUENCE</scope>
    <source>
        <strain evidence="1">14508</strain>
    </source>
</reference>
<sequence>MGYFVGNQYYAAYNQEKVQIQGSVIAIDENQNVYIANADTLYGSVGLKVQLSSTTQLPSLNDIIIVEGTVTLDGYSTYLSNATYTNTGNKVAYAPTYDEETIVDSSGGGVYAANFFSQVPYFSDSLYSTFAYIESLPDENIVGEDTEITLICPAFVDESRNPLRMKLVLPKGLNEQTRNAFLQTLKELGIYQDTTQPGVEISLQNVLTQFDMDYEYHVILKATENTIITKKFNFVEKVEAVIGYSNFPMPETNTYTSYRFGGSTGMYLEQSYGLEEQNTVGVYLNITNISSELVDQFVQDLVEQNFVKYDEIKDVSSARHQIYVKDDYVVDFIVQSAMFDYVNKAILLWVYKGDVLQNKTIHEIVQEEVGDFFVADDFIKLANSFDADYTHFELLNYAGHDFTKEDPLHCFTIDLNYEGLLDLTRAYQNKGYSYYRNSDNSLYTYTTRGSNHYVLYKDIANSTEKVFVDIAMYPTTDYTFVGHNLFTYRVEVLIYKGAAPLSVIYESNLDGFMEEVCSTFEEAAFSVTLPEDAKIEYLKSSHSYDFVNYGYYTDAQLFIYSSDVNAVYQALVDGLEAAGYSFAYSGVKSDTYQKVIDPNTFSNASIVLMKDEQRGFVRVINGIGGTDF</sequence>
<protein>
    <submittedName>
        <fullName evidence="1">Uncharacterized protein</fullName>
    </submittedName>
</protein>
<reference evidence="1" key="1">
    <citation type="submission" date="2020-10" db="EMBL/GenBank/DDBJ databases">
        <authorList>
            <person name="Gilroy R."/>
        </authorList>
    </citation>
    <scope>NUCLEOTIDE SEQUENCE</scope>
    <source>
        <strain evidence="1">14508</strain>
    </source>
</reference>
<accession>A0A9D1G7L9</accession>
<name>A0A9D1G7L9_9FIRM</name>
<dbReference type="Proteomes" id="UP000886893">
    <property type="component" value="Unassembled WGS sequence"/>
</dbReference>
<comment type="caution">
    <text evidence="1">The sequence shown here is derived from an EMBL/GenBank/DDBJ whole genome shotgun (WGS) entry which is preliminary data.</text>
</comment>
<dbReference type="EMBL" id="DVKI01000070">
    <property type="protein sequence ID" value="HIT17176.1"/>
    <property type="molecule type" value="Genomic_DNA"/>
</dbReference>
<organism evidence="1 2">
    <name type="scientific">Candidatus Caccosoma faecigallinarum</name>
    <dbReference type="NCBI Taxonomy" id="2840720"/>
    <lineage>
        <taxon>Bacteria</taxon>
        <taxon>Bacillati</taxon>
        <taxon>Bacillota</taxon>
        <taxon>Bacillota incertae sedis</taxon>
        <taxon>Candidatus Caccosoma</taxon>
    </lineage>
</organism>
<proteinExistence type="predicted"/>
<evidence type="ECO:0000313" key="1">
    <source>
        <dbReference type="EMBL" id="HIT17176.1"/>
    </source>
</evidence>
<gene>
    <name evidence="1" type="ORF">IAD04_02200</name>
</gene>